<gene>
    <name evidence="2" type="ORF">Dsin_016725</name>
</gene>
<protein>
    <recommendedName>
        <fullName evidence="1">Reverse transcriptase zinc-binding domain-containing protein</fullName>
    </recommendedName>
</protein>
<feature type="domain" description="Reverse transcriptase zinc-binding" evidence="1">
    <location>
        <begin position="90"/>
        <end position="169"/>
    </location>
</feature>
<evidence type="ECO:0000313" key="2">
    <source>
        <dbReference type="EMBL" id="KAK3212019.1"/>
    </source>
</evidence>
<dbReference type="AlphaFoldDB" id="A0AAE0ADQ7"/>
<reference evidence="2" key="1">
    <citation type="journal article" date="2023" name="Plant J.">
        <title>Genome sequences and population genomics provide insights into the demographic history, inbreeding, and mutation load of two 'living fossil' tree species of Dipteronia.</title>
        <authorList>
            <person name="Feng Y."/>
            <person name="Comes H.P."/>
            <person name="Chen J."/>
            <person name="Zhu S."/>
            <person name="Lu R."/>
            <person name="Zhang X."/>
            <person name="Li P."/>
            <person name="Qiu J."/>
            <person name="Olsen K.M."/>
            <person name="Qiu Y."/>
        </authorList>
    </citation>
    <scope>NUCLEOTIDE SEQUENCE</scope>
    <source>
        <strain evidence="2">NBL</strain>
    </source>
</reference>
<comment type="caution">
    <text evidence="2">The sequence shown here is derived from an EMBL/GenBank/DDBJ whole genome shotgun (WGS) entry which is preliminary data.</text>
</comment>
<dbReference type="Pfam" id="PF13966">
    <property type="entry name" value="zf-RVT"/>
    <property type="match status" value="1"/>
</dbReference>
<proteinExistence type="predicted"/>
<keyword evidence="3" id="KW-1185">Reference proteome</keyword>
<sequence>MWDWNSQAASSFFVKTMAKVSNATLKIGKVLLTSLQVWSIWMRREFFDWEKSQWNCFMQCPDGVVVRKDIQDMIAWKFIPSGIFSVSSFRRRLEELDNGSPAGFTLLWNGTCPPKVELFLWQLVRGRVLVADVLHRFGVGVSLVCKLCNNENETLNHVFLHYAWSRKVWYHCLNRWEVSSCSNEDIKGWWENWNGLCLSPRKSRIWDLMFFATVWKIWEMRNATVFRDIKACVWQAIDKVKFRMAWWFKHHGLVQKKP</sequence>
<dbReference type="EMBL" id="JANJYJ010000005">
    <property type="protein sequence ID" value="KAK3212019.1"/>
    <property type="molecule type" value="Genomic_DNA"/>
</dbReference>
<organism evidence="2 3">
    <name type="scientific">Dipteronia sinensis</name>
    <dbReference type="NCBI Taxonomy" id="43782"/>
    <lineage>
        <taxon>Eukaryota</taxon>
        <taxon>Viridiplantae</taxon>
        <taxon>Streptophyta</taxon>
        <taxon>Embryophyta</taxon>
        <taxon>Tracheophyta</taxon>
        <taxon>Spermatophyta</taxon>
        <taxon>Magnoliopsida</taxon>
        <taxon>eudicotyledons</taxon>
        <taxon>Gunneridae</taxon>
        <taxon>Pentapetalae</taxon>
        <taxon>rosids</taxon>
        <taxon>malvids</taxon>
        <taxon>Sapindales</taxon>
        <taxon>Sapindaceae</taxon>
        <taxon>Hippocastanoideae</taxon>
        <taxon>Acereae</taxon>
        <taxon>Dipteronia</taxon>
    </lineage>
</organism>
<dbReference type="Proteomes" id="UP001281410">
    <property type="component" value="Unassembled WGS sequence"/>
</dbReference>
<evidence type="ECO:0000259" key="1">
    <source>
        <dbReference type="Pfam" id="PF13966"/>
    </source>
</evidence>
<name>A0AAE0ADQ7_9ROSI</name>
<evidence type="ECO:0000313" key="3">
    <source>
        <dbReference type="Proteomes" id="UP001281410"/>
    </source>
</evidence>
<accession>A0AAE0ADQ7</accession>
<dbReference type="InterPro" id="IPR026960">
    <property type="entry name" value="RVT-Znf"/>
</dbReference>